<keyword evidence="4" id="KW-1185">Reference proteome</keyword>
<dbReference type="PRINTS" id="PR00080">
    <property type="entry name" value="SDRFAMILY"/>
</dbReference>
<sequence length="255" mass="27280">MSQPSGVALITGSARGIGRAIALRLARDGYDIALNDIKEDEDLGNVKRDIDAMGRRAIICAGDVSKEETVKEMIDTTVEKLGGLDVMVANAGICFAKPFLECTLEDWDRCFDVNGKGVFLCYKYAALKMIEQGKGGRIIGACSRAGKRSLPNASIYCATKFTVRSLTQSAALALKPHGITVNAYAPGLVDTPLAKNLKSDYKILGEVLSEDMGSPDDIAGLVSYLASKEAALVTGILFKRSAETKLQSLISCDEF</sequence>
<dbReference type="AlphaFoldDB" id="A0AAD5VY62"/>
<evidence type="ECO:0000313" key="4">
    <source>
        <dbReference type="Proteomes" id="UP001213000"/>
    </source>
</evidence>
<comment type="caution">
    <text evidence="3">The sequence shown here is derived from an EMBL/GenBank/DDBJ whole genome shotgun (WGS) entry which is preliminary data.</text>
</comment>
<reference evidence="3" key="1">
    <citation type="submission" date="2022-07" db="EMBL/GenBank/DDBJ databases">
        <title>Genome Sequence of Leucocoprinus birnbaumii.</title>
        <authorList>
            <person name="Buettner E."/>
        </authorList>
    </citation>
    <scope>NUCLEOTIDE SEQUENCE</scope>
    <source>
        <strain evidence="3">VT141</strain>
    </source>
</reference>
<name>A0AAD5VY62_9AGAR</name>
<dbReference type="Proteomes" id="UP001213000">
    <property type="component" value="Unassembled WGS sequence"/>
</dbReference>
<protein>
    <submittedName>
        <fullName evidence="3">Uncharacterized protein</fullName>
    </submittedName>
</protein>
<evidence type="ECO:0000313" key="3">
    <source>
        <dbReference type="EMBL" id="KAJ3571123.1"/>
    </source>
</evidence>
<dbReference type="Gene3D" id="3.40.50.720">
    <property type="entry name" value="NAD(P)-binding Rossmann-like Domain"/>
    <property type="match status" value="1"/>
</dbReference>
<dbReference type="PANTHER" id="PTHR42760">
    <property type="entry name" value="SHORT-CHAIN DEHYDROGENASES/REDUCTASES FAMILY MEMBER"/>
    <property type="match status" value="1"/>
</dbReference>
<gene>
    <name evidence="3" type="ORF">NP233_g3960</name>
</gene>
<evidence type="ECO:0000256" key="2">
    <source>
        <dbReference type="RuleBase" id="RU000363"/>
    </source>
</evidence>
<evidence type="ECO:0000256" key="1">
    <source>
        <dbReference type="ARBA" id="ARBA00006484"/>
    </source>
</evidence>
<dbReference type="FunFam" id="3.40.50.720:FF:000084">
    <property type="entry name" value="Short-chain dehydrogenase reductase"/>
    <property type="match status" value="1"/>
</dbReference>
<organism evidence="3 4">
    <name type="scientific">Leucocoprinus birnbaumii</name>
    <dbReference type="NCBI Taxonomy" id="56174"/>
    <lineage>
        <taxon>Eukaryota</taxon>
        <taxon>Fungi</taxon>
        <taxon>Dikarya</taxon>
        <taxon>Basidiomycota</taxon>
        <taxon>Agaricomycotina</taxon>
        <taxon>Agaricomycetes</taxon>
        <taxon>Agaricomycetidae</taxon>
        <taxon>Agaricales</taxon>
        <taxon>Agaricineae</taxon>
        <taxon>Agaricaceae</taxon>
        <taxon>Leucocoprinus</taxon>
    </lineage>
</organism>
<dbReference type="InterPro" id="IPR002347">
    <property type="entry name" value="SDR_fam"/>
</dbReference>
<accession>A0AAD5VY62</accession>
<dbReference type="GO" id="GO:0048038">
    <property type="term" value="F:quinone binding"/>
    <property type="evidence" value="ECO:0007669"/>
    <property type="project" value="TreeGrafter"/>
</dbReference>
<dbReference type="Pfam" id="PF00106">
    <property type="entry name" value="adh_short"/>
    <property type="match status" value="1"/>
</dbReference>
<comment type="similarity">
    <text evidence="1 2">Belongs to the short-chain dehydrogenases/reductases (SDR) family.</text>
</comment>
<proteinExistence type="inferred from homology"/>
<dbReference type="GO" id="GO:0016616">
    <property type="term" value="F:oxidoreductase activity, acting on the CH-OH group of donors, NAD or NADP as acceptor"/>
    <property type="evidence" value="ECO:0007669"/>
    <property type="project" value="TreeGrafter"/>
</dbReference>
<dbReference type="PANTHER" id="PTHR42760:SF121">
    <property type="entry name" value="3-OXOACYL-(ACYL-CARRIER-PROTEIN) REDUCTASE"/>
    <property type="match status" value="1"/>
</dbReference>
<dbReference type="EMBL" id="JANIEX010000201">
    <property type="protein sequence ID" value="KAJ3571123.1"/>
    <property type="molecule type" value="Genomic_DNA"/>
</dbReference>
<dbReference type="InterPro" id="IPR036291">
    <property type="entry name" value="NAD(P)-bd_dom_sf"/>
</dbReference>
<dbReference type="GO" id="GO:0006633">
    <property type="term" value="P:fatty acid biosynthetic process"/>
    <property type="evidence" value="ECO:0007669"/>
    <property type="project" value="TreeGrafter"/>
</dbReference>
<dbReference type="PRINTS" id="PR00081">
    <property type="entry name" value="GDHRDH"/>
</dbReference>
<dbReference type="SUPFAM" id="SSF51735">
    <property type="entry name" value="NAD(P)-binding Rossmann-fold domains"/>
    <property type="match status" value="1"/>
</dbReference>